<evidence type="ECO:0000313" key="1">
    <source>
        <dbReference type="EMBL" id="MFC5988225.1"/>
    </source>
</evidence>
<dbReference type="Proteomes" id="UP001596250">
    <property type="component" value="Unassembled WGS sequence"/>
</dbReference>
<dbReference type="Pfam" id="PF02348">
    <property type="entry name" value="CTP_transf_3"/>
    <property type="match status" value="1"/>
</dbReference>
<protein>
    <submittedName>
        <fullName evidence="1">Cytidylyltransferase domain-containing protein</fullName>
    </submittedName>
</protein>
<proteinExistence type="predicted"/>
<dbReference type="InterPro" id="IPR003329">
    <property type="entry name" value="Cytidylyl_trans"/>
</dbReference>
<sequence>MKTIIIIQARMGSSRLPGKVLMPLGNTVVLDYVVSRCQKLDVNEVVVATSVLPQDDAIEQWCAGSGVTCFRGSEDDVLSRYYECAQSYAPDCVIRVTSDCPFVDVEMAEDMIRVMEHTRADYVKLKGDLPRGLAVEVFAYSALEYIHQHGTEPRHREHVTYYGYEFAEKFQTAVYEAPAAKCQPQLRITLDTPEDYDLCRSIAGYFNGDKLVSSEQVIRYLLDHPEVSSINAHIQQKPVE</sequence>
<keyword evidence="1" id="KW-0548">Nucleotidyltransferase</keyword>
<dbReference type="RefSeq" id="WP_379895687.1">
    <property type="nucleotide sequence ID" value="NZ_CBCSCT010000017.1"/>
</dbReference>
<organism evidence="1 2">
    <name type="scientific">Marinicrinis lubricantis</name>
    <dbReference type="NCBI Taxonomy" id="2086470"/>
    <lineage>
        <taxon>Bacteria</taxon>
        <taxon>Bacillati</taxon>
        <taxon>Bacillota</taxon>
        <taxon>Bacilli</taxon>
        <taxon>Bacillales</taxon>
        <taxon>Paenibacillaceae</taxon>
    </lineage>
</organism>
<gene>
    <name evidence="1" type="ORF">ACFPXP_17625</name>
</gene>
<dbReference type="SUPFAM" id="SSF53448">
    <property type="entry name" value="Nucleotide-diphospho-sugar transferases"/>
    <property type="match status" value="1"/>
</dbReference>
<accession>A0ABW1ISX5</accession>
<keyword evidence="2" id="KW-1185">Reference proteome</keyword>
<dbReference type="GO" id="GO:0016779">
    <property type="term" value="F:nucleotidyltransferase activity"/>
    <property type="evidence" value="ECO:0007669"/>
    <property type="project" value="UniProtKB-KW"/>
</dbReference>
<dbReference type="Gene3D" id="3.90.550.10">
    <property type="entry name" value="Spore Coat Polysaccharide Biosynthesis Protein SpsA, Chain A"/>
    <property type="match status" value="1"/>
</dbReference>
<dbReference type="PANTHER" id="PTHR42866">
    <property type="entry name" value="3-DEOXY-MANNO-OCTULOSONATE CYTIDYLYLTRANSFERASE"/>
    <property type="match status" value="1"/>
</dbReference>
<dbReference type="CDD" id="cd02518">
    <property type="entry name" value="GT2_SpsF"/>
    <property type="match status" value="1"/>
</dbReference>
<name>A0ABW1ISX5_9BACL</name>
<reference evidence="2" key="1">
    <citation type="journal article" date="2019" name="Int. J. Syst. Evol. Microbiol.">
        <title>The Global Catalogue of Microorganisms (GCM) 10K type strain sequencing project: providing services to taxonomists for standard genome sequencing and annotation.</title>
        <authorList>
            <consortium name="The Broad Institute Genomics Platform"/>
            <consortium name="The Broad Institute Genome Sequencing Center for Infectious Disease"/>
            <person name="Wu L."/>
            <person name="Ma J."/>
        </authorList>
    </citation>
    <scope>NUCLEOTIDE SEQUENCE [LARGE SCALE GENOMIC DNA]</scope>
    <source>
        <strain evidence="2">CCM 8749</strain>
    </source>
</reference>
<dbReference type="EMBL" id="JBHSQV010000178">
    <property type="protein sequence ID" value="MFC5988225.1"/>
    <property type="molecule type" value="Genomic_DNA"/>
</dbReference>
<evidence type="ECO:0000313" key="2">
    <source>
        <dbReference type="Proteomes" id="UP001596250"/>
    </source>
</evidence>
<keyword evidence="1" id="KW-0808">Transferase</keyword>
<dbReference type="InterPro" id="IPR029044">
    <property type="entry name" value="Nucleotide-diphossugar_trans"/>
</dbReference>
<comment type="caution">
    <text evidence="1">The sequence shown here is derived from an EMBL/GenBank/DDBJ whole genome shotgun (WGS) entry which is preliminary data.</text>
</comment>
<dbReference type="PANTHER" id="PTHR42866:SF1">
    <property type="entry name" value="SPORE COAT POLYSACCHARIDE BIOSYNTHESIS PROTEIN SPSF"/>
    <property type="match status" value="1"/>
</dbReference>